<reference evidence="2" key="2">
    <citation type="journal article" date="2021" name="PeerJ">
        <title>Extensive microbial diversity within the chicken gut microbiome revealed by metagenomics and culture.</title>
        <authorList>
            <person name="Gilroy R."/>
            <person name="Ravi A."/>
            <person name="Getino M."/>
            <person name="Pursley I."/>
            <person name="Horton D.L."/>
            <person name="Alikhan N.F."/>
            <person name="Baker D."/>
            <person name="Gharbi K."/>
            <person name="Hall N."/>
            <person name="Watson M."/>
            <person name="Adriaenssens E.M."/>
            <person name="Foster-Nyarko E."/>
            <person name="Jarju S."/>
            <person name="Secka A."/>
            <person name="Antonio M."/>
            <person name="Oren A."/>
            <person name="Chaudhuri R.R."/>
            <person name="La Ragione R."/>
            <person name="Hildebrand F."/>
            <person name="Pallen M.J."/>
        </authorList>
    </citation>
    <scope>NUCLEOTIDE SEQUENCE</scope>
    <source>
        <strain evidence="2">CHK183-6373</strain>
    </source>
</reference>
<accession>A0A9D1TBW9</accession>
<dbReference type="Pfam" id="PF13416">
    <property type="entry name" value="SBP_bac_8"/>
    <property type="match status" value="1"/>
</dbReference>
<gene>
    <name evidence="2" type="ORF">IAA64_02895</name>
</gene>
<sequence>MKFSKSLLCLALALSLLAGCAGAFAEESGFPLVSEPITFTAFTAWVEHMRDPATNTMNVTYEEMTGVHIDWIQSQDYITDLNLMIAGEQDVDLWLIPFSTSQVLTMVDAGKLLPLNDLIDEYAPNLKAALEEHPEFREYLTAPDGNIYTFFTTDCGLHMPNRRKMFVKKDWLNAYRESVGDETAPNTVEEFEEMLVFFRDSDLNGNGAQDEIPLIGSTNVEDEPLYYLMNAFTQASDSFYHIEDGQIVFEANSDAWREGLKWIAHLNSEGLFYGEETYVQDRDQLRALVNVSDPANYAVAAIPTFWEGRFVDSSVLNWTDYEAILPLEDADGVRRAVANGTTSFTMQCAISSTCSDPVTAIRWLDWWVGEEGSFAQHWGMVEGEDYEYRDVPAINGTEPSVAALKDSYTSNFRFGENSVPKYDRESIRYAASLDETVFNTNNSYVLYVAGKAYQPYWVDTNIPLVTWSADTDLINSMNEYATLINDTVRMAYTEFILGLRDINNDSDWQAYLDELDAVGLDAYLELLTQYYAL</sequence>
<proteinExistence type="predicted"/>
<feature type="signal peptide" evidence="1">
    <location>
        <begin position="1"/>
        <end position="25"/>
    </location>
</feature>
<protein>
    <submittedName>
        <fullName evidence="2">Extracellular solute-binding protein</fullName>
    </submittedName>
</protein>
<reference evidence="2" key="1">
    <citation type="submission" date="2020-10" db="EMBL/GenBank/DDBJ databases">
        <authorList>
            <person name="Gilroy R."/>
        </authorList>
    </citation>
    <scope>NUCLEOTIDE SEQUENCE</scope>
    <source>
        <strain evidence="2">CHK183-6373</strain>
    </source>
</reference>
<dbReference type="PANTHER" id="PTHR43649">
    <property type="entry name" value="ARABINOSE-BINDING PROTEIN-RELATED"/>
    <property type="match status" value="1"/>
</dbReference>
<dbReference type="PROSITE" id="PS51257">
    <property type="entry name" value="PROKAR_LIPOPROTEIN"/>
    <property type="match status" value="1"/>
</dbReference>
<dbReference type="InterPro" id="IPR006059">
    <property type="entry name" value="SBP"/>
</dbReference>
<dbReference type="PANTHER" id="PTHR43649:SF12">
    <property type="entry name" value="DIACETYLCHITOBIOSE BINDING PROTEIN DASA"/>
    <property type="match status" value="1"/>
</dbReference>
<dbReference type="SUPFAM" id="SSF53850">
    <property type="entry name" value="Periplasmic binding protein-like II"/>
    <property type="match status" value="1"/>
</dbReference>
<dbReference type="EMBL" id="DVOT01000053">
    <property type="protein sequence ID" value="HIV26890.1"/>
    <property type="molecule type" value="Genomic_DNA"/>
</dbReference>
<dbReference type="InterPro" id="IPR050490">
    <property type="entry name" value="Bact_solute-bd_prot1"/>
</dbReference>
<dbReference type="Gene3D" id="3.40.190.10">
    <property type="entry name" value="Periplasmic binding protein-like II"/>
    <property type="match status" value="2"/>
</dbReference>
<name>A0A9D1TBW9_9FIRM</name>
<feature type="chain" id="PRO_5038723360" evidence="1">
    <location>
        <begin position="26"/>
        <end position="533"/>
    </location>
</feature>
<comment type="caution">
    <text evidence="2">The sequence shown here is derived from an EMBL/GenBank/DDBJ whole genome shotgun (WGS) entry which is preliminary data.</text>
</comment>
<dbReference type="Proteomes" id="UP000886884">
    <property type="component" value="Unassembled WGS sequence"/>
</dbReference>
<evidence type="ECO:0000256" key="1">
    <source>
        <dbReference type="SAM" id="SignalP"/>
    </source>
</evidence>
<keyword evidence="1" id="KW-0732">Signal</keyword>
<evidence type="ECO:0000313" key="3">
    <source>
        <dbReference type="Proteomes" id="UP000886884"/>
    </source>
</evidence>
<organism evidence="2 3">
    <name type="scientific">Candidatus Ornithocaccomicrobium faecavium</name>
    <dbReference type="NCBI Taxonomy" id="2840890"/>
    <lineage>
        <taxon>Bacteria</taxon>
        <taxon>Bacillati</taxon>
        <taxon>Bacillota</taxon>
        <taxon>Clostridia</taxon>
        <taxon>Candidatus Ornithocaccomicrobium</taxon>
    </lineage>
</organism>
<evidence type="ECO:0000313" key="2">
    <source>
        <dbReference type="EMBL" id="HIV26890.1"/>
    </source>
</evidence>
<dbReference type="AlphaFoldDB" id="A0A9D1TBW9"/>